<comment type="catalytic activity">
    <reaction evidence="9">
        <text>L-histidinol phosphate + 2-oxoglutarate = 3-(imidazol-4-yl)-2-oxopropyl phosphate + L-glutamate</text>
        <dbReference type="Rhea" id="RHEA:23744"/>
        <dbReference type="ChEBI" id="CHEBI:16810"/>
        <dbReference type="ChEBI" id="CHEBI:29985"/>
        <dbReference type="ChEBI" id="CHEBI:57766"/>
        <dbReference type="ChEBI" id="CHEBI:57980"/>
        <dbReference type="EC" id="2.6.1.9"/>
    </reaction>
</comment>
<dbReference type="SUPFAM" id="SSF53383">
    <property type="entry name" value="PLP-dependent transferases"/>
    <property type="match status" value="1"/>
</dbReference>
<dbReference type="Gene3D" id="3.40.50.720">
    <property type="entry name" value="NAD(P)-binding Rossmann-like Domain"/>
    <property type="match status" value="1"/>
</dbReference>
<dbReference type="Gene3D" id="3.40.640.10">
    <property type="entry name" value="Type I PLP-dependent aspartate aminotransferase-like (Major domain)"/>
    <property type="match status" value="1"/>
</dbReference>
<proteinExistence type="inferred from homology"/>
<accession>A0ABY4SF02</accession>
<protein>
    <recommendedName>
        <fullName evidence="3">histidinol-phosphate transaminase</fullName>
        <ecNumber evidence="3">2.6.1.9</ecNumber>
    </recommendedName>
</protein>
<evidence type="ECO:0000256" key="8">
    <source>
        <dbReference type="ARBA" id="ARBA00023102"/>
    </source>
</evidence>
<comment type="pathway">
    <text evidence="1">Amino-acid biosynthesis; L-histidine biosynthesis; L-histidine from 5-phospho-alpha-D-ribose 1-diphosphate: step 7/9.</text>
</comment>
<evidence type="ECO:0000256" key="6">
    <source>
        <dbReference type="ARBA" id="ARBA00022679"/>
    </source>
</evidence>
<dbReference type="PANTHER" id="PTHR43643:SF6">
    <property type="entry name" value="HISTIDINOL-PHOSPHATE AMINOTRANSFERASE"/>
    <property type="match status" value="1"/>
</dbReference>
<comment type="similarity">
    <text evidence="2">Belongs to the class-II pyridoxal-phosphate-dependent aminotransferase family. Histidinol-phosphate aminotransferase subfamily.</text>
</comment>
<evidence type="ECO:0000256" key="9">
    <source>
        <dbReference type="ARBA" id="ARBA00047481"/>
    </source>
</evidence>
<dbReference type="Proteomes" id="UP001056201">
    <property type="component" value="Chromosome 2"/>
</dbReference>
<evidence type="ECO:0000256" key="4">
    <source>
        <dbReference type="ARBA" id="ARBA00022576"/>
    </source>
</evidence>
<dbReference type="InterPro" id="IPR036291">
    <property type="entry name" value="NAD(P)-bd_dom_sf"/>
</dbReference>
<dbReference type="RefSeq" id="WP_250199757.1">
    <property type="nucleotide sequence ID" value="NZ_CP097636.1"/>
</dbReference>
<dbReference type="CDD" id="cd00609">
    <property type="entry name" value="AAT_like"/>
    <property type="match status" value="1"/>
</dbReference>
<dbReference type="InterPro" id="IPR020904">
    <property type="entry name" value="Sc_DH/Rdtase_CS"/>
</dbReference>
<dbReference type="PRINTS" id="PR00081">
    <property type="entry name" value="GDHRDH"/>
</dbReference>
<evidence type="ECO:0000256" key="2">
    <source>
        <dbReference type="ARBA" id="ARBA00007970"/>
    </source>
</evidence>
<dbReference type="Pfam" id="PF00106">
    <property type="entry name" value="adh_short"/>
    <property type="match status" value="1"/>
</dbReference>
<keyword evidence="5" id="KW-0028">Amino-acid biosynthesis</keyword>
<keyword evidence="4" id="KW-0032">Aminotransferase</keyword>
<reference evidence="11" key="1">
    <citation type="submission" date="2022-05" db="EMBL/GenBank/DDBJ databases">
        <title>An RpoN-dependent PEP-CTERM gene is involved in floc formation of an Aquincola tertiaricarbonis strain.</title>
        <authorList>
            <person name="Qiu D."/>
            <person name="Xia M."/>
        </authorList>
    </citation>
    <scope>NUCLEOTIDE SEQUENCE</scope>
    <source>
        <strain evidence="11">RN12</strain>
    </source>
</reference>
<dbReference type="Gene3D" id="3.90.1150.10">
    <property type="entry name" value="Aspartate Aminotransferase, domain 1"/>
    <property type="match status" value="1"/>
</dbReference>
<evidence type="ECO:0000259" key="10">
    <source>
        <dbReference type="Pfam" id="PF00155"/>
    </source>
</evidence>
<keyword evidence="7" id="KW-0663">Pyridoxal phosphate</keyword>
<feature type="domain" description="Aminotransferase class I/classII large" evidence="10">
    <location>
        <begin position="335"/>
        <end position="659"/>
    </location>
</feature>
<evidence type="ECO:0000256" key="1">
    <source>
        <dbReference type="ARBA" id="ARBA00005011"/>
    </source>
</evidence>
<dbReference type="Pfam" id="PF00155">
    <property type="entry name" value="Aminotran_1_2"/>
    <property type="match status" value="1"/>
</dbReference>
<dbReference type="InterPro" id="IPR050106">
    <property type="entry name" value="HistidinolP_aminotransfase"/>
</dbReference>
<evidence type="ECO:0000313" key="11">
    <source>
        <dbReference type="EMBL" id="URI11563.1"/>
    </source>
</evidence>
<evidence type="ECO:0000256" key="3">
    <source>
        <dbReference type="ARBA" id="ARBA00012748"/>
    </source>
</evidence>
<gene>
    <name evidence="11" type="ORF">MW290_21740</name>
</gene>
<evidence type="ECO:0000256" key="5">
    <source>
        <dbReference type="ARBA" id="ARBA00022605"/>
    </source>
</evidence>
<keyword evidence="6" id="KW-0808">Transferase</keyword>
<name>A0ABY4SF02_AQUTE</name>
<dbReference type="EMBL" id="CP097636">
    <property type="protein sequence ID" value="URI11563.1"/>
    <property type="molecule type" value="Genomic_DNA"/>
</dbReference>
<organism evidence="11 12">
    <name type="scientific">Aquincola tertiaricarbonis</name>
    <dbReference type="NCBI Taxonomy" id="391953"/>
    <lineage>
        <taxon>Bacteria</taxon>
        <taxon>Pseudomonadati</taxon>
        <taxon>Pseudomonadota</taxon>
        <taxon>Betaproteobacteria</taxon>
        <taxon>Burkholderiales</taxon>
        <taxon>Sphaerotilaceae</taxon>
        <taxon>Aquincola</taxon>
    </lineage>
</organism>
<sequence length="676" mass="72644">MTDSAYARAAWRLSAAVVRRSRRLHERLFAPTAVEQRADAAMQQARALDLHGAVVAISGSSRGVGQALASALVAAGARVVVNGRQAGAVHDTVQRLQQQAGDAQRVRGIAVDVNTPEGAARFIAEATEGFGRIDALICNAAVAGPVGLPAWQLPADDVAPVMQANIVGPLLCARAAMAWMVAHGVPGRIVNVSSGAGRAAAPHMAPYVASKFGLEGLTQALALDAQATGIVVCAIELGTLRTQMSRAIVRYEDHVRLPPPHTVVPVFLHALTAEPAAVAGKVLAAWRYEQQPEAEAVLAKPVSAYPRFAFAPPQHRGQPLDRAQPGLRCFDRAENPLGMPPAVRAMLAERHAALDFSHYPDPAYPRLRAALSERLGLPPGDITLAPGSAELVERIVRLFGGCGQDVVSNDPTWFMFDRWCAMAEVPLRRVPVRQRRPDGPYDHHLEAVADAIGPRTRLVYLINPSNPLGNTIDRAEFEAFLQRVPRDVPVVVDEAYIEFSENPDALRTHELVNRTDRLLIGLRTFSKFHGLAGLRIGYGFGTPRAMRLLERLEALFCVSSLAEEAAVAALGDAGHAAATHALLRSEKARIRSTLAAAGLASLPSEAHFMLVQCPLPQDDGQAMHEALLDAGILIPRGVMHGRWMMLPVLKPEDTDRLLAVLCQAAGWRGEPLRKVG</sequence>
<dbReference type="PRINTS" id="PR00080">
    <property type="entry name" value="SDRFAMILY"/>
</dbReference>
<keyword evidence="8" id="KW-0368">Histidine biosynthesis</keyword>
<dbReference type="InterPro" id="IPR015424">
    <property type="entry name" value="PyrdxlP-dep_Trfase"/>
</dbReference>
<dbReference type="CDD" id="cd05233">
    <property type="entry name" value="SDR_c"/>
    <property type="match status" value="1"/>
</dbReference>
<dbReference type="EC" id="2.6.1.9" evidence="3"/>
<dbReference type="InterPro" id="IPR015421">
    <property type="entry name" value="PyrdxlP-dep_Trfase_major"/>
</dbReference>
<dbReference type="PANTHER" id="PTHR43643">
    <property type="entry name" value="HISTIDINOL-PHOSPHATE AMINOTRANSFERASE 2"/>
    <property type="match status" value="1"/>
</dbReference>
<dbReference type="InterPro" id="IPR004839">
    <property type="entry name" value="Aminotransferase_I/II_large"/>
</dbReference>
<dbReference type="InterPro" id="IPR002347">
    <property type="entry name" value="SDR_fam"/>
</dbReference>
<keyword evidence="12" id="KW-1185">Reference proteome</keyword>
<dbReference type="PROSITE" id="PS00061">
    <property type="entry name" value="ADH_SHORT"/>
    <property type="match status" value="1"/>
</dbReference>
<dbReference type="InterPro" id="IPR015422">
    <property type="entry name" value="PyrdxlP-dep_Trfase_small"/>
</dbReference>
<dbReference type="SUPFAM" id="SSF51735">
    <property type="entry name" value="NAD(P)-binding Rossmann-fold domains"/>
    <property type="match status" value="1"/>
</dbReference>
<evidence type="ECO:0000313" key="12">
    <source>
        <dbReference type="Proteomes" id="UP001056201"/>
    </source>
</evidence>
<evidence type="ECO:0000256" key="7">
    <source>
        <dbReference type="ARBA" id="ARBA00022898"/>
    </source>
</evidence>